<dbReference type="FunFam" id="2.60.120.10:FF:000026">
    <property type="entry name" value="Homogentisate 1,2-dioxygenase"/>
    <property type="match status" value="1"/>
</dbReference>
<dbReference type="CDD" id="cd07000">
    <property type="entry name" value="cupin_HGO_N"/>
    <property type="match status" value="1"/>
</dbReference>
<dbReference type="UniPathway" id="UPA00139">
    <property type="reaction ID" value="UER00339"/>
</dbReference>
<evidence type="ECO:0000256" key="1">
    <source>
        <dbReference type="ARBA" id="ARBA00000076"/>
    </source>
</evidence>
<dbReference type="Pfam" id="PF04209">
    <property type="entry name" value="HgmA_C"/>
    <property type="match status" value="1"/>
</dbReference>
<comment type="similarity">
    <text evidence="4">Belongs to the homogentisate dioxygenase family.</text>
</comment>
<dbReference type="SUPFAM" id="SSF51182">
    <property type="entry name" value="RmlC-like cupins"/>
    <property type="match status" value="1"/>
</dbReference>
<feature type="domain" description="Homogentisate 1,2-dioxygenase N-terminal" evidence="19">
    <location>
        <begin position="6"/>
        <end position="278"/>
    </location>
</feature>
<keyword evidence="21" id="KW-1185">Reference proteome</keyword>
<dbReference type="PANTHER" id="PTHR11056:SF0">
    <property type="entry name" value="HOMOGENTISATE 1,2-DIOXYGENASE"/>
    <property type="match status" value="1"/>
</dbReference>
<dbReference type="FunCoup" id="A0A6L2PC30">
    <property type="interactions" value="54"/>
</dbReference>
<feature type="binding site" evidence="17">
    <location>
        <position position="349"/>
    </location>
    <ligand>
        <name>homogentisate</name>
        <dbReference type="ChEBI" id="CHEBI:16169"/>
    </ligand>
</feature>
<sequence>MASQLKYLSGFGSEFASEDPRCPGSLPSGQNNPQKCPYGLYAEQLSGTAFTVPRAENKRSWLYRIRPSVIHHPFIHLKSDNLSYKWDQNLLNPTQMRWLPFDVPNSSQAVDFVDGLHTLCGAGDPRTRSGVAVHIFLCNTSMKDKCFYSADGDFLIVPQQGVLDVTTEFGKMTVEPNEICVLQQGMRFSVSISGPTRGYILEVFDAHFQLPNLGPIGANGLANPRDFLSPVAWYEDRDVQGYRVVSKFQGHLFQAKQDHSPFDVVAWHGNYVPYKYNLALFMVVNAVQFDHCDPSIFTVLTCPSNKPGTAIADFVIFPPRWSVQEHTFRPPYYHRNCMSEFMGLIHGNYEAKEEGFLPGGATLHSMMTPHGPDTQCFERASSDTLCPTRVADGTQAFMFESSLSLAVTKWGEEICQKLDNDYYKCWQALKKHFNPKWQPSAL</sequence>
<evidence type="ECO:0000256" key="7">
    <source>
        <dbReference type="ARBA" id="ARBA00022723"/>
    </source>
</evidence>
<evidence type="ECO:0000256" key="15">
    <source>
        <dbReference type="ARBA" id="ARBA00033225"/>
    </source>
</evidence>
<dbReference type="InterPro" id="IPR046451">
    <property type="entry name" value="HgmA_C"/>
</dbReference>
<evidence type="ECO:0000256" key="14">
    <source>
        <dbReference type="ARBA" id="ARBA00030437"/>
    </source>
</evidence>
<evidence type="ECO:0000256" key="3">
    <source>
        <dbReference type="ARBA" id="ARBA00004704"/>
    </source>
</evidence>
<evidence type="ECO:0000256" key="8">
    <source>
        <dbReference type="ARBA" id="ARBA00022878"/>
    </source>
</evidence>
<keyword evidence="8" id="KW-0828">Tyrosine catabolism</keyword>
<dbReference type="InterPro" id="IPR011051">
    <property type="entry name" value="RmlC_Cupin_sf"/>
</dbReference>
<proteinExistence type="inferred from homology"/>
<evidence type="ECO:0000256" key="17">
    <source>
        <dbReference type="PIRSR" id="PIRSR605708-2"/>
    </source>
</evidence>
<keyword evidence="7 17" id="KW-0479">Metal-binding</keyword>
<comment type="caution">
    <text evidence="20">The sequence shown here is derived from an EMBL/GenBank/DDBJ whole genome shotgun (WGS) entry which is preliminary data.</text>
</comment>
<evidence type="ECO:0000256" key="16">
    <source>
        <dbReference type="PIRSR" id="PIRSR605708-1"/>
    </source>
</evidence>
<keyword evidence="11 17" id="KW-0408">Iron</keyword>
<gene>
    <name evidence="20" type="ORF">Cfor_06129</name>
</gene>
<evidence type="ECO:0000313" key="21">
    <source>
        <dbReference type="Proteomes" id="UP000502823"/>
    </source>
</evidence>
<evidence type="ECO:0000256" key="9">
    <source>
        <dbReference type="ARBA" id="ARBA00022964"/>
    </source>
</evidence>
<dbReference type="Pfam" id="PF20510">
    <property type="entry name" value="HgmA_N"/>
    <property type="match status" value="1"/>
</dbReference>
<feature type="domain" description="Homogentisate 1,2-dioxygenase C-terminal" evidence="18">
    <location>
        <begin position="280"/>
        <end position="433"/>
    </location>
</feature>
<dbReference type="InterPro" id="IPR046452">
    <property type="entry name" value="HgmA_N"/>
</dbReference>
<dbReference type="NCBIfam" id="TIGR01015">
    <property type="entry name" value="hmgA"/>
    <property type="match status" value="1"/>
</dbReference>
<dbReference type="AlphaFoldDB" id="A0A6L2PC30"/>
<dbReference type="GO" id="GO:0004411">
    <property type="term" value="F:homogentisate 1,2-dioxygenase activity"/>
    <property type="evidence" value="ECO:0007669"/>
    <property type="project" value="UniProtKB-EC"/>
</dbReference>
<comment type="catalytic activity">
    <reaction evidence="1">
        <text>homogentisate + O2 = 4-maleylacetoacetate + H(+)</text>
        <dbReference type="Rhea" id="RHEA:15449"/>
        <dbReference type="ChEBI" id="CHEBI:15378"/>
        <dbReference type="ChEBI" id="CHEBI:15379"/>
        <dbReference type="ChEBI" id="CHEBI:16169"/>
        <dbReference type="ChEBI" id="CHEBI:17105"/>
        <dbReference type="EC" id="1.13.11.5"/>
    </reaction>
</comment>
<feature type="binding site" evidence="17">
    <location>
        <position position="334"/>
    </location>
    <ligand>
        <name>Fe cation</name>
        <dbReference type="ChEBI" id="CHEBI:24875"/>
    </ligand>
</feature>
<keyword evidence="9" id="KW-0223">Dioxygenase</keyword>
<dbReference type="GO" id="GO:0046872">
    <property type="term" value="F:metal ion binding"/>
    <property type="evidence" value="ECO:0007669"/>
    <property type="project" value="UniProtKB-KW"/>
</dbReference>
<comment type="pathway">
    <text evidence="3">Amino-acid degradation; L-phenylalanine degradation; acetoacetate and fumarate from L-phenylalanine: step 4/6.</text>
</comment>
<evidence type="ECO:0000256" key="10">
    <source>
        <dbReference type="ARBA" id="ARBA00023002"/>
    </source>
</evidence>
<dbReference type="EC" id="1.13.11.5" evidence="5"/>
<name>A0A6L2PC30_COPFO</name>
<dbReference type="GO" id="GO:0006572">
    <property type="term" value="P:L-tyrosine catabolic process"/>
    <property type="evidence" value="ECO:0007669"/>
    <property type="project" value="UniProtKB-KW"/>
</dbReference>
<evidence type="ECO:0000256" key="12">
    <source>
        <dbReference type="ARBA" id="ARBA00023232"/>
    </source>
</evidence>
<dbReference type="PANTHER" id="PTHR11056">
    <property type="entry name" value="HOMOGENTISATE 1,2-DIOXYGENASE"/>
    <property type="match status" value="1"/>
</dbReference>
<reference evidence="21" key="1">
    <citation type="submission" date="2020-01" db="EMBL/GenBank/DDBJ databases">
        <title>Draft genome sequence of the Termite Coptotermes fromosanus.</title>
        <authorList>
            <person name="Itakura S."/>
            <person name="Yosikawa Y."/>
            <person name="Umezawa K."/>
        </authorList>
    </citation>
    <scope>NUCLEOTIDE SEQUENCE [LARGE SCALE GENOMIC DNA]</scope>
</reference>
<dbReference type="GO" id="GO:0006559">
    <property type="term" value="P:L-phenylalanine catabolic process"/>
    <property type="evidence" value="ECO:0007669"/>
    <property type="project" value="UniProtKB-UniPathway"/>
</dbReference>
<accession>A0A6L2PC30</accession>
<dbReference type="EMBL" id="BLKM01010425">
    <property type="protein sequence ID" value="GFG30054.1"/>
    <property type="molecule type" value="Genomic_DNA"/>
</dbReference>
<protein>
    <recommendedName>
        <fullName evidence="6">Homogentisate 1,2-dioxygenase</fullName>
        <ecNumber evidence="5">1.13.11.5</ecNumber>
    </recommendedName>
    <alternativeName>
        <fullName evidence="13">Homogentisate oxygenase</fullName>
    </alternativeName>
    <alternativeName>
        <fullName evidence="14">Homogentisic acid oxidase</fullName>
    </alternativeName>
    <alternativeName>
        <fullName evidence="15">Homogentisicase</fullName>
    </alternativeName>
</protein>
<evidence type="ECO:0000313" key="20">
    <source>
        <dbReference type="EMBL" id="GFG30054.1"/>
    </source>
</evidence>
<feature type="binding site" evidence="17">
    <location>
        <position position="370"/>
    </location>
    <ligand>
        <name>homogentisate</name>
        <dbReference type="ChEBI" id="CHEBI:16169"/>
    </ligand>
</feature>
<dbReference type="GO" id="GO:0005737">
    <property type="term" value="C:cytoplasm"/>
    <property type="evidence" value="ECO:0007669"/>
    <property type="project" value="TreeGrafter"/>
</dbReference>
<dbReference type="InParanoid" id="A0A6L2PC30"/>
<dbReference type="Gene3D" id="2.60.120.10">
    <property type="entry name" value="Jelly Rolls"/>
    <property type="match status" value="1"/>
</dbReference>
<evidence type="ECO:0000256" key="13">
    <source>
        <dbReference type="ARBA" id="ARBA00030235"/>
    </source>
</evidence>
<evidence type="ECO:0000256" key="5">
    <source>
        <dbReference type="ARBA" id="ARBA00013127"/>
    </source>
</evidence>
<evidence type="ECO:0000256" key="6">
    <source>
        <dbReference type="ARBA" id="ARBA00018757"/>
    </source>
</evidence>
<evidence type="ECO:0000259" key="19">
    <source>
        <dbReference type="Pfam" id="PF20510"/>
    </source>
</evidence>
<comment type="cofactor">
    <cofactor evidence="2 17">
        <name>Fe cation</name>
        <dbReference type="ChEBI" id="CHEBI:24875"/>
    </cofactor>
</comment>
<feature type="active site" description="Proton acceptor" evidence="16">
    <location>
        <position position="291"/>
    </location>
</feature>
<dbReference type="InterPro" id="IPR014710">
    <property type="entry name" value="RmlC-like_jellyroll"/>
</dbReference>
<keyword evidence="12" id="KW-0585">Phenylalanine catabolism</keyword>
<organism evidence="20 21">
    <name type="scientific">Coptotermes formosanus</name>
    <name type="common">Formosan subterranean termite</name>
    <dbReference type="NCBI Taxonomy" id="36987"/>
    <lineage>
        <taxon>Eukaryota</taxon>
        <taxon>Metazoa</taxon>
        <taxon>Ecdysozoa</taxon>
        <taxon>Arthropoda</taxon>
        <taxon>Hexapoda</taxon>
        <taxon>Insecta</taxon>
        <taxon>Pterygota</taxon>
        <taxon>Neoptera</taxon>
        <taxon>Polyneoptera</taxon>
        <taxon>Dictyoptera</taxon>
        <taxon>Blattodea</taxon>
        <taxon>Blattoidea</taxon>
        <taxon>Termitoidae</taxon>
        <taxon>Rhinotermitidae</taxon>
        <taxon>Coptotermes</taxon>
    </lineage>
</organism>
<dbReference type="OrthoDB" id="1689029at2759"/>
<evidence type="ECO:0000256" key="11">
    <source>
        <dbReference type="ARBA" id="ARBA00023004"/>
    </source>
</evidence>
<dbReference type="InterPro" id="IPR005708">
    <property type="entry name" value="Homogentis_dOase"/>
</dbReference>
<feature type="binding site" evidence="17">
    <location>
        <position position="340"/>
    </location>
    <ligand>
        <name>Fe cation</name>
        <dbReference type="ChEBI" id="CHEBI:24875"/>
    </ligand>
</feature>
<evidence type="ECO:0000259" key="18">
    <source>
        <dbReference type="Pfam" id="PF04209"/>
    </source>
</evidence>
<keyword evidence="10" id="KW-0560">Oxidoreductase</keyword>
<feature type="binding site" evidence="17">
    <location>
        <position position="370"/>
    </location>
    <ligand>
        <name>Fe cation</name>
        <dbReference type="ChEBI" id="CHEBI:24875"/>
    </ligand>
</feature>
<evidence type="ECO:0000256" key="4">
    <source>
        <dbReference type="ARBA" id="ARBA00007757"/>
    </source>
</evidence>
<dbReference type="Proteomes" id="UP000502823">
    <property type="component" value="Unassembled WGS sequence"/>
</dbReference>
<evidence type="ECO:0000256" key="2">
    <source>
        <dbReference type="ARBA" id="ARBA00001962"/>
    </source>
</evidence>